<feature type="domain" description="TonB C-terminal" evidence="10">
    <location>
        <begin position="215"/>
        <end position="305"/>
    </location>
</feature>
<evidence type="ECO:0000256" key="9">
    <source>
        <dbReference type="ARBA" id="ARBA00023136"/>
    </source>
</evidence>
<dbReference type="InterPro" id="IPR051045">
    <property type="entry name" value="TonB-dependent_transducer"/>
</dbReference>
<dbReference type="EMBL" id="FQTV01000017">
    <property type="protein sequence ID" value="SHF92237.1"/>
    <property type="molecule type" value="Genomic_DNA"/>
</dbReference>
<dbReference type="GO" id="GO:0098797">
    <property type="term" value="C:plasma membrane protein complex"/>
    <property type="evidence" value="ECO:0007669"/>
    <property type="project" value="TreeGrafter"/>
</dbReference>
<dbReference type="Proteomes" id="UP000184509">
    <property type="component" value="Unassembled WGS sequence"/>
</dbReference>
<evidence type="ECO:0000256" key="3">
    <source>
        <dbReference type="ARBA" id="ARBA00022448"/>
    </source>
</evidence>
<dbReference type="STRING" id="1297750.SAMN05444405_11723"/>
<evidence type="ECO:0000256" key="6">
    <source>
        <dbReference type="ARBA" id="ARBA00022692"/>
    </source>
</evidence>
<keyword evidence="3" id="KW-0813">Transport</keyword>
<organism evidence="11 12">
    <name type="scientific">Bacteroides luti</name>
    <dbReference type="NCBI Taxonomy" id="1297750"/>
    <lineage>
        <taxon>Bacteria</taxon>
        <taxon>Pseudomonadati</taxon>
        <taxon>Bacteroidota</taxon>
        <taxon>Bacteroidia</taxon>
        <taxon>Bacteroidales</taxon>
        <taxon>Bacteroidaceae</taxon>
        <taxon>Bacteroides</taxon>
    </lineage>
</organism>
<name>A0A1M5FKV2_9BACE</name>
<evidence type="ECO:0000256" key="2">
    <source>
        <dbReference type="ARBA" id="ARBA00006555"/>
    </source>
</evidence>
<keyword evidence="5" id="KW-0997">Cell inner membrane</keyword>
<evidence type="ECO:0000256" key="8">
    <source>
        <dbReference type="ARBA" id="ARBA00022989"/>
    </source>
</evidence>
<dbReference type="PANTHER" id="PTHR33446">
    <property type="entry name" value="PROTEIN TONB-RELATED"/>
    <property type="match status" value="1"/>
</dbReference>
<reference evidence="11 12" key="1">
    <citation type="submission" date="2016-11" db="EMBL/GenBank/DDBJ databases">
        <authorList>
            <person name="Jaros S."/>
            <person name="Januszkiewicz K."/>
            <person name="Wedrychowicz H."/>
        </authorList>
    </citation>
    <scope>NUCLEOTIDE SEQUENCE [LARGE SCALE GENOMIC DNA]</scope>
    <source>
        <strain evidence="11 12">DSM 26991</strain>
    </source>
</reference>
<dbReference type="GO" id="GO:0015031">
    <property type="term" value="P:protein transport"/>
    <property type="evidence" value="ECO:0007669"/>
    <property type="project" value="UniProtKB-KW"/>
</dbReference>
<sequence length="305" mass="34467">MNKKRTRNIGKTKYAIFIHLAALLMLVSNFEAVAKVTSKSTKGVNVSLTRNELTPEVAIYTPAPITHETDSANPKKSNVFTAVEEMPKYPGGDQELLKYLAANLKYPIEAQQNKIEGKVYIRFIVTEDGDIDKATVMKSLNKECDEEALRVIKGMPKWEPGKQNGVNASVYYVIPFHFSLNKNKTITTENTLAKNGAPEEPYPYTTVQEKPRFPGGEYALMQLIFKNLKYPIISRENGVKGKVYVRFTITEDGTVKNPKIIRPLDDFCNQEVIRIIRIIPKWIPGKQNGVNVPVYIDLPITFEIN</sequence>
<dbReference type="PANTHER" id="PTHR33446:SF2">
    <property type="entry name" value="PROTEIN TONB"/>
    <property type="match status" value="1"/>
</dbReference>
<keyword evidence="8" id="KW-1133">Transmembrane helix</keyword>
<dbReference type="PROSITE" id="PS52015">
    <property type="entry name" value="TONB_CTD"/>
    <property type="match status" value="2"/>
</dbReference>
<comment type="similarity">
    <text evidence="2">Belongs to the TonB family.</text>
</comment>
<keyword evidence="12" id="KW-1185">Reference proteome</keyword>
<gene>
    <name evidence="11" type="ORF">SAMN05444405_11723</name>
</gene>
<dbReference type="Pfam" id="PF03544">
    <property type="entry name" value="TonB_C"/>
    <property type="match status" value="2"/>
</dbReference>
<dbReference type="NCBIfam" id="TIGR01352">
    <property type="entry name" value="tonB_Cterm"/>
    <property type="match status" value="2"/>
</dbReference>
<dbReference type="SUPFAM" id="SSF74653">
    <property type="entry name" value="TolA/TonB C-terminal domain"/>
    <property type="match status" value="2"/>
</dbReference>
<dbReference type="AlphaFoldDB" id="A0A1M5FKV2"/>
<evidence type="ECO:0000256" key="4">
    <source>
        <dbReference type="ARBA" id="ARBA00022475"/>
    </source>
</evidence>
<keyword evidence="7" id="KW-0653">Protein transport</keyword>
<proteinExistence type="inferred from homology"/>
<keyword evidence="9" id="KW-0472">Membrane</keyword>
<evidence type="ECO:0000256" key="1">
    <source>
        <dbReference type="ARBA" id="ARBA00004383"/>
    </source>
</evidence>
<dbReference type="GO" id="GO:0055085">
    <property type="term" value="P:transmembrane transport"/>
    <property type="evidence" value="ECO:0007669"/>
    <property type="project" value="InterPro"/>
</dbReference>
<dbReference type="InterPro" id="IPR006260">
    <property type="entry name" value="TonB/TolA_C"/>
</dbReference>
<dbReference type="RefSeq" id="WP_073403420.1">
    <property type="nucleotide sequence ID" value="NZ_FQTV01000017.1"/>
</dbReference>
<comment type="subcellular location">
    <subcellularLocation>
        <location evidence="1">Cell inner membrane</location>
        <topology evidence="1">Single-pass membrane protein</topology>
        <orientation evidence="1">Periplasmic side</orientation>
    </subcellularLocation>
</comment>
<feature type="domain" description="TonB C-terminal" evidence="10">
    <location>
        <begin position="91"/>
        <end position="187"/>
    </location>
</feature>
<accession>A0A1M5FKV2</accession>
<keyword evidence="4" id="KW-1003">Cell membrane</keyword>
<dbReference type="OrthoDB" id="9814002at2"/>
<evidence type="ECO:0000256" key="5">
    <source>
        <dbReference type="ARBA" id="ARBA00022519"/>
    </source>
</evidence>
<evidence type="ECO:0000313" key="11">
    <source>
        <dbReference type="EMBL" id="SHF92237.1"/>
    </source>
</evidence>
<evidence type="ECO:0000259" key="10">
    <source>
        <dbReference type="PROSITE" id="PS52015"/>
    </source>
</evidence>
<evidence type="ECO:0000256" key="7">
    <source>
        <dbReference type="ARBA" id="ARBA00022927"/>
    </source>
</evidence>
<keyword evidence="6" id="KW-0812">Transmembrane</keyword>
<evidence type="ECO:0000313" key="12">
    <source>
        <dbReference type="Proteomes" id="UP000184509"/>
    </source>
</evidence>
<protein>
    <submittedName>
        <fullName evidence="11">TonB family C-terminal domain-containing protein</fullName>
    </submittedName>
</protein>
<dbReference type="InterPro" id="IPR037682">
    <property type="entry name" value="TonB_C"/>
</dbReference>
<dbReference type="GO" id="GO:0031992">
    <property type="term" value="F:energy transducer activity"/>
    <property type="evidence" value="ECO:0007669"/>
    <property type="project" value="TreeGrafter"/>
</dbReference>
<dbReference type="Gene3D" id="3.30.1150.10">
    <property type="match status" value="2"/>
</dbReference>